<sequence>KALLLCRGSRETIPKPSLRMKMWGRCIVVLAFTACVQESAATVQERYHTILRKCIQPRPPTHCKPLENAWYFKNGCCKKADPNVCGGGKNIFATQQECLRECKSGKKGNRYRCLKPPIFGSCNALLQTWRYDSMTGHCKMLNYTICGLGITETATEEACIIACKGKKDVKIICSLTPRSAPCNIFHKLQWFFHAGRNKCLPFPVGQCAKNSNGFATKEKCLERCSYETS</sequence>
<name>L7MEQ2_RHIPC</name>
<feature type="domain" description="BPTI/Kunitz inhibitor" evidence="4">
    <location>
        <begin position="173"/>
        <end position="224"/>
    </location>
</feature>
<accession>L7MEQ2</accession>
<dbReference type="SUPFAM" id="SSF57362">
    <property type="entry name" value="BPTI-like"/>
    <property type="match status" value="3"/>
</dbReference>
<proteinExistence type="evidence at transcript level"/>
<dbReference type="InterPro" id="IPR036880">
    <property type="entry name" value="Kunitz_BPTI_sf"/>
</dbReference>
<dbReference type="AlphaFoldDB" id="L7MEQ2"/>
<evidence type="ECO:0000256" key="1">
    <source>
        <dbReference type="ARBA" id="ARBA00022690"/>
    </source>
</evidence>
<dbReference type="Pfam" id="PF00014">
    <property type="entry name" value="Kunitz_BPTI"/>
    <property type="match status" value="3"/>
</dbReference>
<feature type="non-terminal residue" evidence="5">
    <location>
        <position position="1"/>
    </location>
</feature>
<evidence type="ECO:0000259" key="4">
    <source>
        <dbReference type="PROSITE" id="PS50279"/>
    </source>
</evidence>
<dbReference type="EMBL" id="GACK01002564">
    <property type="protein sequence ID" value="JAA62470.1"/>
    <property type="molecule type" value="mRNA"/>
</dbReference>
<dbReference type="Gene3D" id="4.10.410.10">
    <property type="entry name" value="Pancreatic trypsin inhibitor Kunitz domain"/>
    <property type="match status" value="3"/>
</dbReference>
<feature type="domain" description="BPTI/Kunitz inhibitor" evidence="4">
    <location>
        <begin position="113"/>
        <end position="163"/>
    </location>
</feature>
<dbReference type="PANTHER" id="PTHR10083:SF374">
    <property type="entry name" value="BPTI_KUNITZ INHIBITOR DOMAIN-CONTAINING PROTEIN"/>
    <property type="match status" value="1"/>
</dbReference>
<dbReference type="InterPro" id="IPR002223">
    <property type="entry name" value="Kunitz_BPTI"/>
</dbReference>
<keyword evidence="3" id="KW-1015">Disulfide bond</keyword>
<evidence type="ECO:0000256" key="2">
    <source>
        <dbReference type="ARBA" id="ARBA00022900"/>
    </source>
</evidence>
<reference evidence="5" key="1">
    <citation type="submission" date="2012-11" db="EMBL/GenBank/DDBJ databases">
        <authorList>
            <person name="Lucero-Rivera Y.E."/>
            <person name="Tovar-Ramirez D."/>
        </authorList>
    </citation>
    <scope>NUCLEOTIDE SEQUENCE</scope>
    <source>
        <tissue evidence="5">Salivary gland</tissue>
    </source>
</reference>
<dbReference type="GO" id="GO:0005615">
    <property type="term" value="C:extracellular space"/>
    <property type="evidence" value="ECO:0007669"/>
    <property type="project" value="TreeGrafter"/>
</dbReference>
<dbReference type="InterPro" id="IPR050098">
    <property type="entry name" value="TFPI/VKTCI-like"/>
</dbReference>
<dbReference type="GO" id="GO:0004867">
    <property type="term" value="F:serine-type endopeptidase inhibitor activity"/>
    <property type="evidence" value="ECO:0007669"/>
    <property type="project" value="UniProtKB-KW"/>
</dbReference>
<protein>
    <submittedName>
        <fullName evidence="5">Putative trilaris</fullName>
    </submittedName>
</protein>
<evidence type="ECO:0000313" key="5">
    <source>
        <dbReference type="EMBL" id="JAA62470.1"/>
    </source>
</evidence>
<keyword evidence="2" id="KW-0722">Serine protease inhibitor</keyword>
<keyword evidence="1" id="KW-0646">Protease inhibitor</keyword>
<reference evidence="5" key="2">
    <citation type="journal article" date="2015" name="J. Proteomics">
        <title>Sexual differences in the sialomes of the zebra tick, Rhipicephalus pulchellus.</title>
        <authorList>
            <person name="Tan A.W."/>
            <person name="Francischetti I.M."/>
            <person name="Slovak M."/>
            <person name="Kini R.M."/>
            <person name="Ribeiro J.M."/>
        </authorList>
    </citation>
    <scope>NUCLEOTIDE SEQUENCE</scope>
    <source>
        <tissue evidence="5">Salivary gland</tissue>
    </source>
</reference>
<organism evidence="5">
    <name type="scientific">Rhipicephalus pulchellus</name>
    <name type="common">Yellow backed tick</name>
    <name type="synonym">Dermacentor pulchellus</name>
    <dbReference type="NCBI Taxonomy" id="72859"/>
    <lineage>
        <taxon>Eukaryota</taxon>
        <taxon>Metazoa</taxon>
        <taxon>Ecdysozoa</taxon>
        <taxon>Arthropoda</taxon>
        <taxon>Chelicerata</taxon>
        <taxon>Arachnida</taxon>
        <taxon>Acari</taxon>
        <taxon>Parasitiformes</taxon>
        <taxon>Ixodida</taxon>
        <taxon>Ixodoidea</taxon>
        <taxon>Ixodidae</taxon>
        <taxon>Rhipicephalinae</taxon>
        <taxon>Rhipicephalus</taxon>
        <taxon>Rhipicephalus</taxon>
    </lineage>
</organism>
<dbReference type="SMART" id="SM00131">
    <property type="entry name" value="KU"/>
    <property type="match status" value="2"/>
</dbReference>
<dbReference type="PANTHER" id="PTHR10083">
    <property type="entry name" value="KUNITZ-TYPE PROTEASE INHIBITOR-RELATED"/>
    <property type="match status" value="1"/>
</dbReference>
<dbReference type="PROSITE" id="PS50279">
    <property type="entry name" value="BPTI_KUNITZ_2"/>
    <property type="match status" value="2"/>
</dbReference>
<evidence type="ECO:0000256" key="3">
    <source>
        <dbReference type="ARBA" id="ARBA00023157"/>
    </source>
</evidence>